<dbReference type="InterPro" id="IPR010982">
    <property type="entry name" value="Lambda_DNA-bd_dom_sf"/>
</dbReference>
<dbReference type="CDD" id="cd00093">
    <property type="entry name" value="HTH_XRE"/>
    <property type="match status" value="1"/>
</dbReference>
<protein>
    <submittedName>
        <fullName evidence="2">Helix-turn-helix protein</fullName>
    </submittedName>
</protein>
<dbReference type="GO" id="GO:0003677">
    <property type="term" value="F:DNA binding"/>
    <property type="evidence" value="ECO:0007669"/>
    <property type="project" value="InterPro"/>
</dbReference>
<evidence type="ECO:0000259" key="1">
    <source>
        <dbReference type="PROSITE" id="PS50943"/>
    </source>
</evidence>
<gene>
    <name evidence="2" type="ORF">B0I08_10967</name>
</gene>
<dbReference type="InterPro" id="IPR041413">
    <property type="entry name" value="MLTR_LBD"/>
</dbReference>
<evidence type="ECO:0000313" key="3">
    <source>
        <dbReference type="Proteomes" id="UP000237983"/>
    </source>
</evidence>
<dbReference type="EMBL" id="PVTL01000009">
    <property type="protein sequence ID" value="PRY65919.1"/>
    <property type="molecule type" value="Genomic_DNA"/>
</dbReference>
<dbReference type="OrthoDB" id="3518652at2"/>
<dbReference type="RefSeq" id="WP_106214401.1">
    <property type="nucleotide sequence ID" value="NZ_PVTL01000009.1"/>
</dbReference>
<dbReference type="AlphaFoldDB" id="A0A2T0V6V4"/>
<keyword evidence="3" id="KW-1185">Reference proteome</keyword>
<dbReference type="SMART" id="SM00530">
    <property type="entry name" value="HTH_XRE"/>
    <property type="match status" value="1"/>
</dbReference>
<comment type="caution">
    <text evidence="2">The sequence shown here is derived from an EMBL/GenBank/DDBJ whole genome shotgun (WGS) entry which is preliminary data.</text>
</comment>
<reference evidence="2 3" key="1">
    <citation type="submission" date="2018-03" db="EMBL/GenBank/DDBJ databases">
        <title>Genomic Encyclopedia of Type Strains, Phase III (KMG-III): the genomes of soil and plant-associated and newly described type strains.</title>
        <authorList>
            <person name="Whitman W."/>
        </authorList>
    </citation>
    <scope>NUCLEOTIDE SEQUENCE [LARGE SCALE GENOMIC DNA]</scope>
    <source>
        <strain evidence="2 3">CGMCC 1.12484</strain>
    </source>
</reference>
<dbReference type="PROSITE" id="PS50943">
    <property type="entry name" value="HTH_CROC1"/>
    <property type="match status" value="1"/>
</dbReference>
<proteinExistence type="predicted"/>
<organism evidence="2 3">
    <name type="scientific">Glaciihabitans tibetensis</name>
    <dbReference type="NCBI Taxonomy" id="1266600"/>
    <lineage>
        <taxon>Bacteria</taxon>
        <taxon>Bacillati</taxon>
        <taxon>Actinomycetota</taxon>
        <taxon>Actinomycetes</taxon>
        <taxon>Micrococcales</taxon>
        <taxon>Microbacteriaceae</taxon>
        <taxon>Glaciihabitans</taxon>
    </lineage>
</organism>
<sequence length="282" mass="30715">MSPTDLGIFLKARRGHVGPDDVGLTSQPGRRVSGLRREEVAMLAGVSVDYYTRLEQGREKNPSPAVLNALSRALNLDADLREHVFRLAGLAPSPFQPLQKSVSPSLKDLLASWSHTPALIINRQLDILAKNELAEALYADFSTVDNIVRMTFIDPAGRGFFADWTRAAETCVANLRLALGHPSSHEAVLALVAETHAASAEFRALWARHDVRGKTHEAKAFHHREVGDLLLSYNAFDVRSSPGQQLVVYQAAAGTASADKLQLLGTLVATARSRRADTDTVH</sequence>
<name>A0A2T0V6V4_9MICO</name>
<dbReference type="PANTHER" id="PTHR35010">
    <property type="entry name" value="BLL4672 PROTEIN-RELATED"/>
    <property type="match status" value="1"/>
</dbReference>
<dbReference type="SUPFAM" id="SSF47413">
    <property type="entry name" value="lambda repressor-like DNA-binding domains"/>
    <property type="match status" value="1"/>
</dbReference>
<dbReference type="Proteomes" id="UP000237983">
    <property type="component" value="Unassembled WGS sequence"/>
</dbReference>
<dbReference type="Gene3D" id="1.10.260.40">
    <property type="entry name" value="lambda repressor-like DNA-binding domains"/>
    <property type="match status" value="1"/>
</dbReference>
<accession>A0A2T0V6V4</accession>
<dbReference type="Pfam" id="PF17765">
    <property type="entry name" value="MLTR_LBD"/>
    <property type="match status" value="1"/>
</dbReference>
<dbReference type="Gene3D" id="3.30.450.180">
    <property type="match status" value="1"/>
</dbReference>
<dbReference type="PANTHER" id="PTHR35010:SF2">
    <property type="entry name" value="BLL4672 PROTEIN"/>
    <property type="match status" value="1"/>
</dbReference>
<dbReference type="Pfam" id="PF13560">
    <property type="entry name" value="HTH_31"/>
    <property type="match status" value="1"/>
</dbReference>
<evidence type="ECO:0000313" key="2">
    <source>
        <dbReference type="EMBL" id="PRY65919.1"/>
    </source>
</evidence>
<dbReference type="InterPro" id="IPR001387">
    <property type="entry name" value="Cro/C1-type_HTH"/>
</dbReference>
<feature type="domain" description="HTH cro/C1-type" evidence="1">
    <location>
        <begin position="34"/>
        <end position="81"/>
    </location>
</feature>